<dbReference type="Proteomes" id="UP000002729">
    <property type="component" value="Unassembled WGS sequence"/>
</dbReference>
<dbReference type="InterPro" id="IPR029033">
    <property type="entry name" value="His_PPase_superfam"/>
</dbReference>
<keyword evidence="8" id="KW-1185">Reference proteome</keyword>
<evidence type="ECO:0000256" key="6">
    <source>
        <dbReference type="PIRSR" id="PIRSR613078-2"/>
    </source>
</evidence>
<dbReference type="GeneID" id="20222574"/>
<dbReference type="eggNOG" id="KOG0235">
    <property type="taxonomic scope" value="Eukaryota"/>
</dbReference>
<protein>
    <recommendedName>
        <fullName evidence="2">phosphoglycerate mutase (2,3-diphosphoglycerate-dependent)</fullName>
        <ecNumber evidence="2">5.4.2.11</ecNumber>
    </recommendedName>
</protein>
<dbReference type="KEGG" id="aaf:AURANDRAFT_5637"/>
<accession>F0YH44</accession>
<feature type="active site" description="Tele-phosphohistidine intermediate" evidence="5">
    <location>
        <position position="6"/>
    </location>
</feature>
<name>F0YH44_AURAN</name>
<feature type="binding site" evidence="6">
    <location>
        <begin position="18"/>
        <end position="19"/>
    </location>
    <ligand>
        <name>substrate</name>
    </ligand>
</feature>
<sequence length="215" mass="24657">LVILRHGKTEHNKLGLFTGWEDAGLAPEGRAEASLAGRLLRAHGFELDMVYTSWLSRAIETAWITLSELDSLWIPIVKTWRLNERMYGALTGLSKKMIAQLHGEDQFREWRRSYRVRPPRASSFSPQYPGNDDRYQRYLVMARKVPHTESLKDCMDRTIPYFEEVIGPSLENRTVLIASSENAIRGLLMKLCAVPEDRVNEVEIPTGLPLIYDLD</sequence>
<feature type="binding site" evidence="6">
    <location>
        <begin position="5"/>
        <end position="12"/>
    </location>
    <ligand>
        <name>substrate</name>
    </ligand>
</feature>
<comment type="similarity">
    <text evidence="1">Belongs to the phosphoglycerate mutase family. BPG-dependent PGAM subfamily.</text>
</comment>
<dbReference type="PANTHER" id="PTHR11931">
    <property type="entry name" value="PHOSPHOGLYCERATE MUTASE"/>
    <property type="match status" value="1"/>
</dbReference>
<dbReference type="AlphaFoldDB" id="F0YH44"/>
<evidence type="ECO:0000256" key="2">
    <source>
        <dbReference type="ARBA" id="ARBA00012028"/>
    </source>
</evidence>
<evidence type="ECO:0000313" key="8">
    <source>
        <dbReference type="Proteomes" id="UP000002729"/>
    </source>
</evidence>
<gene>
    <name evidence="7" type="ORF">AURANDRAFT_5637</name>
</gene>
<dbReference type="EC" id="5.4.2.11" evidence="2"/>
<evidence type="ECO:0000256" key="4">
    <source>
        <dbReference type="ARBA" id="ARBA00023235"/>
    </source>
</evidence>
<feature type="binding site" evidence="6">
    <location>
        <position position="95"/>
    </location>
    <ligand>
        <name>substrate</name>
    </ligand>
</feature>
<evidence type="ECO:0000313" key="7">
    <source>
        <dbReference type="EMBL" id="EGB05651.1"/>
    </source>
</evidence>
<dbReference type="NCBIfam" id="TIGR01258">
    <property type="entry name" value="pgm_1"/>
    <property type="match status" value="1"/>
</dbReference>
<feature type="binding site" evidence="6">
    <location>
        <position position="57"/>
    </location>
    <ligand>
        <name>substrate</name>
    </ligand>
</feature>
<dbReference type="CDD" id="cd07067">
    <property type="entry name" value="HP_PGM_like"/>
    <property type="match status" value="1"/>
</dbReference>
<dbReference type="InterPro" id="IPR005952">
    <property type="entry name" value="Phosphogly_mut1"/>
</dbReference>
<dbReference type="InParanoid" id="F0YH44"/>
<keyword evidence="3" id="KW-0324">Glycolysis</keyword>
<dbReference type="EMBL" id="GL833140">
    <property type="protein sequence ID" value="EGB05651.1"/>
    <property type="molecule type" value="Genomic_DNA"/>
</dbReference>
<feature type="non-terminal residue" evidence="7">
    <location>
        <position position="215"/>
    </location>
</feature>
<dbReference type="Gene3D" id="3.40.50.1240">
    <property type="entry name" value="Phosphoglycerate mutase-like"/>
    <property type="match status" value="1"/>
</dbReference>
<feature type="binding site" evidence="6">
    <location>
        <begin position="111"/>
        <end position="112"/>
    </location>
    <ligand>
        <name>substrate</name>
    </ligand>
</feature>
<dbReference type="GO" id="GO:0004619">
    <property type="term" value="F:phosphoglycerate mutase activity"/>
    <property type="evidence" value="ECO:0007669"/>
    <property type="project" value="UniProtKB-EC"/>
</dbReference>
<proteinExistence type="inferred from homology"/>
<reference evidence="7 8" key="1">
    <citation type="journal article" date="2011" name="Proc. Natl. Acad. Sci. U.S.A.">
        <title>Niche of harmful alga Aureococcus anophagefferens revealed through ecogenomics.</title>
        <authorList>
            <person name="Gobler C.J."/>
            <person name="Berry D.L."/>
            <person name="Dyhrman S.T."/>
            <person name="Wilhelm S.W."/>
            <person name="Salamov A."/>
            <person name="Lobanov A.V."/>
            <person name="Zhang Y."/>
            <person name="Collier J.L."/>
            <person name="Wurch L.L."/>
            <person name="Kustka A.B."/>
            <person name="Dill B.D."/>
            <person name="Shah M."/>
            <person name="VerBerkmoes N.C."/>
            <person name="Kuo A."/>
            <person name="Terry A."/>
            <person name="Pangilinan J."/>
            <person name="Lindquist E.A."/>
            <person name="Lucas S."/>
            <person name="Paulsen I.T."/>
            <person name="Hattenrath-Lehmann T.K."/>
            <person name="Talmage S.C."/>
            <person name="Walker E.A."/>
            <person name="Koch F."/>
            <person name="Burson A.M."/>
            <person name="Marcoval M.A."/>
            <person name="Tang Y.Z."/>
            <person name="Lecleir G.R."/>
            <person name="Coyne K.J."/>
            <person name="Berg G.M."/>
            <person name="Bertrand E.M."/>
            <person name="Saito M.A."/>
            <person name="Gladyshev V.N."/>
            <person name="Grigoriev I.V."/>
        </authorList>
    </citation>
    <scope>NUCLEOTIDE SEQUENCE [LARGE SCALE GENOMIC DNA]</scope>
    <source>
        <strain evidence="8">CCMP 1984</strain>
    </source>
</reference>
<feature type="non-terminal residue" evidence="7">
    <location>
        <position position="1"/>
    </location>
</feature>
<evidence type="ECO:0000256" key="3">
    <source>
        <dbReference type="ARBA" id="ARBA00023152"/>
    </source>
</evidence>
<dbReference type="RefSeq" id="XP_009039765.1">
    <property type="nucleotide sequence ID" value="XM_009041517.1"/>
</dbReference>
<dbReference type="InterPro" id="IPR013078">
    <property type="entry name" value="His_Pase_superF_clade-1"/>
</dbReference>
<dbReference type="Pfam" id="PF00300">
    <property type="entry name" value="His_Phos_1"/>
    <property type="match status" value="1"/>
</dbReference>
<keyword evidence="4" id="KW-0413">Isomerase</keyword>
<dbReference type="GO" id="GO:0006096">
    <property type="term" value="P:glycolytic process"/>
    <property type="evidence" value="ECO:0007669"/>
    <property type="project" value="UniProtKB-KW"/>
</dbReference>
<dbReference type="OMA" id="HSECAWN"/>
<organism evidence="8">
    <name type="scientific">Aureococcus anophagefferens</name>
    <name type="common">Harmful bloom alga</name>
    <dbReference type="NCBI Taxonomy" id="44056"/>
    <lineage>
        <taxon>Eukaryota</taxon>
        <taxon>Sar</taxon>
        <taxon>Stramenopiles</taxon>
        <taxon>Ochrophyta</taxon>
        <taxon>Pelagophyceae</taxon>
        <taxon>Pelagomonadales</taxon>
        <taxon>Pelagomonadaceae</taxon>
        <taxon>Aureococcus</taxon>
    </lineage>
</organism>
<evidence type="ECO:0000256" key="5">
    <source>
        <dbReference type="PIRSR" id="PIRSR613078-1"/>
    </source>
</evidence>
<dbReference type="SMART" id="SM00855">
    <property type="entry name" value="PGAM"/>
    <property type="match status" value="1"/>
</dbReference>
<dbReference type="SUPFAM" id="SSF53254">
    <property type="entry name" value="Phosphoglycerate mutase-like"/>
    <property type="match status" value="1"/>
</dbReference>
<dbReference type="OrthoDB" id="4818801at2759"/>
<evidence type="ECO:0000256" key="1">
    <source>
        <dbReference type="ARBA" id="ARBA00006717"/>
    </source>
</evidence>
<feature type="active site" description="Proton donor/acceptor" evidence="5">
    <location>
        <position position="84"/>
    </location>
</feature>
<feature type="binding site" evidence="6">
    <location>
        <begin position="84"/>
        <end position="87"/>
    </location>
    <ligand>
        <name>substrate</name>
    </ligand>
</feature>